<evidence type="ECO:0000256" key="3">
    <source>
        <dbReference type="ARBA" id="ARBA00022840"/>
    </source>
</evidence>
<keyword evidence="1" id="KW-0436">Ligase</keyword>
<feature type="domain" description="ATP-grasp" evidence="5">
    <location>
        <begin position="128"/>
        <end position="318"/>
    </location>
</feature>
<dbReference type="Gene3D" id="3.30.470.20">
    <property type="entry name" value="ATP-grasp fold, B domain"/>
    <property type="match status" value="1"/>
</dbReference>
<dbReference type="InterPro" id="IPR011761">
    <property type="entry name" value="ATP-grasp"/>
</dbReference>
<evidence type="ECO:0000256" key="4">
    <source>
        <dbReference type="PROSITE-ProRule" id="PRU00409"/>
    </source>
</evidence>
<dbReference type="GO" id="GO:0016874">
    <property type="term" value="F:ligase activity"/>
    <property type="evidence" value="ECO:0007669"/>
    <property type="project" value="UniProtKB-KW"/>
</dbReference>
<dbReference type="PANTHER" id="PTHR43585:SF2">
    <property type="entry name" value="ATP-GRASP ENZYME FSQD"/>
    <property type="match status" value="1"/>
</dbReference>
<protein>
    <submittedName>
        <fullName evidence="6">ATP-grasp domain-containing protein</fullName>
    </submittedName>
</protein>
<dbReference type="PANTHER" id="PTHR43585">
    <property type="entry name" value="FUMIPYRROLE BIOSYNTHESIS PROTEIN C"/>
    <property type="match status" value="1"/>
</dbReference>
<keyword evidence="7" id="KW-1185">Reference proteome</keyword>
<dbReference type="Pfam" id="PF18603">
    <property type="entry name" value="LAL_C2"/>
    <property type="match status" value="1"/>
</dbReference>
<organism evidence="6 7">
    <name type="scientific">Halomonas eurihalina</name>
    <dbReference type="NCBI Taxonomy" id="42566"/>
    <lineage>
        <taxon>Bacteria</taxon>
        <taxon>Pseudomonadati</taxon>
        <taxon>Pseudomonadota</taxon>
        <taxon>Gammaproteobacteria</taxon>
        <taxon>Oceanospirillales</taxon>
        <taxon>Halomonadaceae</taxon>
        <taxon>Halomonas</taxon>
    </lineage>
</organism>
<accession>A0A5D9DBD0</accession>
<dbReference type="Gene3D" id="3.40.50.20">
    <property type="match status" value="1"/>
</dbReference>
<sequence length="413" mass="45467">MINKSKEVMPERRKVLLLVGVGVMAEGYLQAAQQRDLDVAVVETSGRLKELRSKFSCIVEGEEVKASVCLDEAWVLPALNLAKRVNPAAVLGFAEPQIMSASIVQEELGLPGPSVRAATVSRNKATQRSLFENAGIDQPEWILVGGLGEAKAWATSRFPVVVKPLSRMGSSGVERIDDDASWKDALCRRGTEGPLLVEEYIEGDEFSIEALISEGRIIFSNITRKTTSGAPHFVELAHVAGYAVEQPDLAQDALVILQKVVKKIGVQSSIVHLEFKRRPSGRVAVIEIAVRTPGDHIMELIFRSYDFNIYAAALDLAFGNELQDVKFMRRVQLAGVQYVDSTLTGKINNIRNLAWDQIPGYERSHIMKKTGDSVKPASETRDRVGYVIITQPTLKSLETSMRSVVESFFISVS</sequence>
<keyword evidence="3 4" id="KW-0067">ATP-binding</keyword>
<dbReference type="PROSITE" id="PS50975">
    <property type="entry name" value="ATP_GRASP"/>
    <property type="match status" value="1"/>
</dbReference>
<dbReference type="AlphaFoldDB" id="A0A5D9DBD0"/>
<dbReference type="Proteomes" id="UP000324260">
    <property type="component" value="Unassembled WGS sequence"/>
</dbReference>
<proteinExistence type="predicted"/>
<evidence type="ECO:0000259" key="5">
    <source>
        <dbReference type="PROSITE" id="PS50975"/>
    </source>
</evidence>
<dbReference type="EMBL" id="VTPU01000002">
    <property type="protein sequence ID" value="TZG40909.1"/>
    <property type="molecule type" value="Genomic_DNA"/>
</dbReference>
<name>A0A5D9DBD0_HALER</name>
<keyword evidence="2 4" id="KW-0547">Nucleotide-binding</keyword>
<dbReference type="SUPFAM" id="SSF56059">
    <property type="entry name" value="Glutathione synthetase ATP-binding domain-like"/>
    <property type="match status" value="1"/>
</dbReference>
<evidence type="ECO:0000313" key="7">
    <source>
        <dbReference type="Proteomes" id="UP000324260"/>
    </source>
</evidence>
<dbReference type="GO" id="GO:0046872">
    <property type="term" value="F:metal ion binding"/>
    <property type="evidence" value="ECO:0007669"/>
    <property type="project" value="InterPro"/>
</dbReference>
<dbReference type="InterPro" id="IPR052032">
    <property type="entry name" value="ATP-dep_AA_Ligase"/>
</dbReference>
<evidence type="ECO:0000256" key="2">
    <source>
        <dbReference type="ARBA" id="ARBA00022741"/>
    </source>
</evidence>
<gene>
    <name evidence="6" type="ORF">FZZ93_03130</name>
</gene>
<reference evidence="6 7" key="1">
    <citation type="submission" date="2019-08" db="EMBL/GenBank/DDBJ databases">
        <title>Draft Genome Sequence of Halomonas eurihalina Isolated from Preserved Hide-surface.</title>
        <authorList>
            <person name="Hussain S.A."/>
            <person name="Xu A."/>
            <person name="Sarker M."/>
            <person name="Sommers C."/>
        </authorList>
    </citation>
    <scope>NUCLEOTIDE SEQUENCE [LARGE SCALE GENOMIC DNA]</scope>
    <source>
        <strain evidence="6 7">MS1</strain>
    </source>
</reference>
<evidence type="ECO:0000256" key="1">
    <source>
        <dbReference type="ARBA" id="ARBA00022598"/>
    </source>
</evidence>
<dbReference type="Gene3D" id="3.30.1490.20">
    <property type="entry name" value="ATP-grasp fold, A domain"/>
    <property type="match status" value="1"/>
</dbReference>
<comment type="caution">
    <text evidence="6">The sequence shown here is derived from an EMBL/GenBank/DDBJ whole genome shotgun (WGS) entry which is preliminary data.</text>
</comment>
<dbReference type="Pfam" id="PF13535">
    <property type="entry name" value="ATP-grasp_4"/>
    <property type="match status" value="1"/>
</dbReference>
<dbReference type="OrthoDB" id="24041at2"/>
<dbReference type="GO" id="GO:0005524">
    <property type="term" value="F:ATP binding"/>
    <property type="evidence" value="ECO:0007669"/>
    <property type="project" value="UniProtKB-UniRule"/>
</dbReference>
<dbReference type="InterPro" id="IPR040570">
    <property type="entry name" value="LAL_C2"/>
</dbReference>
<dbReference type="RefSeq" id="WP_149320883.1">
    <property type="nucleotide sequence ID" value="NZ_JARWAH010000002.1"/>
</dbReference>
<dbReference type="InterPro" id="IPR013815">
    <property type="entry name" value="ATP_grasp_subdomain_1"/>
</dbReference>
<evidence type="ECO:0000313" key="6">
    <source>
        <dbReference type="EMBL" id="TZG40909.1"/>
    </source>
</evidence>